<comment type="caution">
    <text evidence="7">The sequence shown here is derived from an EMBL/GenBank/DDBJ whole genome shotgun (WGS) entry which is preliminary data.</text>
</comment>
<evidence type="ECO:0000256" key="3">
    <source>
        <dbReference type="ARBA" id="ARBA00023128"/>
    </source>
</evidence>
<organism evidence="7 8">
    <name type="scientific">Elysia marginata</name>
    <dbReference type="NCBI Taxonomy" id="1093978"/>
    <lineage>
        <taxon>Eukaryota</taxon>
        <taxon>Metazoa</taxon>
        <taxon>Spiralia</taxon>
        <taxon>Lophotrochozoa</taxon>
        <taxon>Mollusca</taxon>
        <taxon>Gastropoda</taxon>
        <taxon>Heterobranchia</taxon>
        <taxon>Euthyneura</taxon>
        <taxon>Panpulmonata</taxon>
        <taxon>Sacoglossa</taxon>
        <taxon>Placobranchoidea</taxon>
        <taxon>Plakobranchidae</taxon>
        <taxon>Elysia</taxon>
    </lineage>
</organism>
<accession>A0AAV4GKM0</accession>
<keyword evidence="2 6" id="KW-0999">Mitochondrion inner membrane</keyword>
<comment type="cofactor">
    <cofactor evidence="6">
        <name>Zn(2+)</name>
        <dbReference type="ChEBI" id="CHEBI:29105"/>
    </cofactor>
</comment>
<keyword evidence="8" id="KW-1185">Reference proteome</keyword>
<comment type="pathway">
    <text evidence="6">Cofactor biosynthesis; ubiquinone biosynthesis.</text>
</comment>
<comment type="subcellular location">
    <subcellularLocation>
        <location evidence="6">Mitochondrion inner membrane</location>
        <topology evidence="6">Peripheral membrane protein</topology>
        <orientation evidence="6">Matrix side</orientation>
    </subcellularLocation>
</comment>
<comment type="subunit">
    <text evidence="6">Component of a multi-subunit COQ enzyme complex.</text>
</comment>
<feature type="binding site" evidence="6">
    <location>
        <position position="155"/>
    </location>
    <ligand>
        <name>Zn(2+)</name>
        <dbReference type="ChEBI" id="CHEBI:29105"/>
    </ligand>
</feature>
<dbReference type="InterPro" id="IPR007715">
    <property type="entry name" value="Coq4"/>
</dbReference>
<dbReference type="HAMAP" id="MF_03111">
    <property type="entry name" value="Coq4"/>
    <property type="match status" value="1"/>
</dbReference>
<dbReference type="PANTHER" id="PTHR12922:SF7">
    <property type="entry name" value="UBIQUINONE BIOSYNTHESIS PROTEIN COQ4 HOMOLOG, MITOCHONDRIAL"/>
    <property type="match status" value="1"/>
</dbReference>
<dbReference type="GO" id="GO:0008270">
    <property type="term" value="F:zinc ion binding"/>
    <property type="evidence" value="ECO:0007669"/>
    <property type="project" value="UniProtKB-UniRule"/>
</dbReference>
<keyword evidence="1 6" id="KW-0831">Ubiquinone biosynthesis</keyword>
<dbReference type="GO" id="GO:0120539">
    <property type="term" value="F:4-hydroxy-3-methoxy-5-polyprenylbenzoate decarboxylase activity"/>
    <property type="evidence" value="ECO:0007669"/>
    <property type="project" value="UniProtKB-EC"/>
</dbReference>
<evidence type="ECO:0000256" key="5">
    <source>
        <dbReference type="ARBA" id="ARBA00023239"/>
    </source>
</evidence>
<feature type="binding site" evidence="6">
    <location>
        <position position="143"/>
    </location>
    <ligand>
        <name>Zn(2+)</name>
        <dbReference type="ChEBI" id="CHEBI:29105"/>
    </ligand>
</feature>
<evidence type="ECO:0000256" key="6">
    <source>
        <dbReference type="HAMAP-Rule" id="MF_03111"/>
    </source>
</evidence>
<keyword evidence="6" id="KW-0479">Metal-binding</keyword>
<dbReference type="EC" id="4.1.1.130" evidence="6"/>
<evidence type="ECO:0000256" key="1">
    <source>
        <dbReference type="ARBA" id="ARBA00022688"/>
    </source>
</evidence>
<dbReference type="Proteomes" id="UP000762676">
    <property type="component" value="Unassembled WGS sequence"/>
</dbReference>
<comment type="function">
    <text evidence="6">Lyase that catalyzes the C1-decarboxylation of 4-hydroxy-3-methoxy-5-(all-trans-polyprenyl)benzoic acid into 2-methoxy-6-(all-trans-polyprenyl)phenol during ubiquinone biosynthesis.</text>
</comment>
<dbReference type="AlphaFoldDB" id="A0AAV4GKM0"/>
<reference evidence="7 8" key="1">
    <citation type="journal article" date="2021" name="Elife">
        <title>Chloroplast acquisition without the gene transfer in kleptoplastic sea slugs, Plakobranchus ocellatus.</title>
        <authorList>
            <person name="Maeda T."/>
            <person name="Takahashi S."/>
            <person name="Yoshida T."/>
            <person name="Shimamura S."/>
            <person name="Takaki Y."/>
            <person name="Nagai Y."/>
            <person name="Toyoda A."/>
            <person name="Suzuki Y."/>
            <person name="Arimoto A."/>
            <person name="Ishii H."/>
            <person name="Satoh N."/>
            <person name="Nishiyama T."/>
            <person name="Hasebe M."/>
            <person name="Maruyama T."/>
            <person name="Minagawa J."/>
            <person name="Obokata J."/>
            <person name="Shigenobu S."/>
        </authorList>
    </citation>
    <scope>NUCLEOTIDE SEQUENCE [LARGE SCALE GENOMIC DNA]</scope>
</reference>
<keyword evidence="3 6" id="KW-0496">Mitochondrion</keyword>
<dbReference type="GO" id="GO:0031314">
    <property type="term" value="C:extrinsic component of mitochondrial inner membrane"/>
    <property type="evidence" value="ECO:0007669"/>
    <property type="project" value="UniProtKB-UniRule"/>
</dbReference>
<feature type="binding site" evidence="6">
    <location>
        <position position="140"/>
    </location>
    <ligand>
        <name>Zn(2+)</name>
        <dbReference type="ChEBI" id="CHEBI:29105"/>
    </ligand>
</feature>
<evidence type="ECO:0000256" key="4">
    <source>
        <dbReference type="ARBA" id="ARBA00023136"/>
    </source>
</evidence>
<dbReference type="PANTHER" id="PTHR12922">
    <property type="entry name" value="UBIQUINONE BIOSYNTHESIS PROTEIN"/>
    <property type="match status" value="1"/>
</dbReference>
<keyword evidence="7" id="KW-0830">Ubiquinone</keyword>
<proteinExistence type="inferred from homology"/>
<keyword evidence="6" id="KW-0862">Zinc</keyword>
<keyword evidence="5 6" id="KW-0456">Lyase</keyword>
<protein>
    <recommendedName>
        <fullName evidence="6">Ubiquinone biosynthesis protein COQ4 homolog, mitochondrial</fullName>
    </recommendedName>
    <alternativeName>
        <fullName evidence="6">4-hydroxy-3-methoxy-5-polyprenylbenzoate decarboxylase</fullName>
        <ecNumber evidence="6">4.1.1.130</ecNumber>
    </alternativeName>
    <alternativeName>
        <fullName evidence="6">Coenzyme Q biosynthesis protein 4 homolog</fullName>
    </alternativeName>
</protein>
<dbReference type="EMBL" id="BMAT01001456">
    <property type="protein sequence ID" value="GFR85859.1"/>
    <property type="molecule type" value="Genomic_DNA"/>
</dbReference>
<gene>
    <name evidence="7" type="ORF">ElyMa_000706600</name>
</gene>
<dbReference type="InterPro" id="IPR027540">
    <property type="entry name" value="Coq4_euk"/>
</dbReference>
<comment type="similarity">
    <text evidence="6">Belongs to the COQ4 family.</text>
</comment>
<feature type="binding site" evidence="6">
    <location>
        <position position="139"/>
    </location>
    <ligand>
        <name>Zn(2+)</name>
        <dbReference type="ChEBI" id="CHEBI:29105"/>
    </ligand>
</feature>
<name>A0AAV4GKM0_9GAST</name>
<evidence type="ECO:0000313" key="7">
    <source>
        <dbReference type="EMBL" id="GFR85859.1"/>
    </source>
</evidence>
<keyword evidence="4 6" id="KW-0472">Membrane</keyword>
<comment type="catalytic activity">
    <reaction evidence="6">
        <text>a 4-hydroxy-3-methoxy-5-(all-trans-polyprenyl)benzoate + H(+) = a 2-methoxy-6-(all-trans-polyprenyl)phenol + CO2</text>
        <dbReference type="Rhea" id="RHEA:81179"/>
        <dbReference type="Rhea" id="RHEA-COMP:9551"/>
        <dbReference type="Rhea" id="RHEA-COMP:10931"/>
        <dbReference type="ChEBI" id="CHEBI:15378"/>
        <dbReference type="ChEBI" id="CHEBI:16526"/>
        <dbReference type="ChEBI" id="CHEBI:62731"/>
        <dbReference type="ChEBI" id="CHEBI:84443"/>
        <dbReference type="EC" id="4.1.1.130"/>
    </reaction>
</comment>
<sequence>MQCAISRPHPNHSLTESFTHVRLRLRVSDRPSAGCYVFFLLSSDMVAVFGETAGKSALRRMRKIMLSDPVGRQILQDRPLINTTTVDIDSLGTLPDGTFGREYWQFLQDNNFSPDARRPVHYVDDVDLMYVILRYRQIHDLVHVLLDMPPNMLGEVLVKWFEGVQTGLPMCLVTAALWPYIRLGPKDRKKYHQVYFRWAVRSGWQAKFLMNVYFEKHWETDIADLRKQLNVELAPVPLRRAKKKTQQ</sequence>
<evidence type="ECO:0000256" key="2">
    <source>
        <dbReference type="ARBA" id="ARBA00022792"/>
    </source>
</evidence>
<dbReference type="Pfam" id="PF05019">
    <property type="entry name" value="Coq4"/>
    <property type="match status" value="1"/>
</dbReference>
<evidence type="ECO:0000313" key="8">
    <source>
        <dbReference type="Proteomes" id="UP000762676"/>
    </source>
</evidence>